<feature type="compositionally biased region" description="Basic and acidic residues" evidence="13">
    <location>
        <begin position="716"/>
        <end position="725"/>
    </location>
</feature>
<dbReference type="PROSITE" id="PS50157">
    <property type="entry name" value="ZINC_FINGER_C2H2_2"/>
    <property type="match status" value="2"/>
</dbReference>
<feature type="region of interest" description="Disordered" evidence="13">
    <location>
        <begin position="708"/>
        <end position="760"/>
    </location>
</feature>
<dbReference type="InterPro" id="IPR041661">
    <property type="entry name" value="ZN622/Rei1/Reh1_Znf-C2H2"/>
</dbReference>
<dbReference type="PANTHER" id="PTHR12487">
    <property type="entry name" value="TEASHIRT-RELATED"/>
    <property type="match status" value="1"/>
</dbReference>
<dbReference type="EMBL" id="JABDTM020023849">
    <property type="protein sequence ID" value="KAH0814851.1"/>
    <property type="molecule type" value="Genomic_DNA"/>
</dbReference>
<feature type="compositionally biased region" description="Low complexity" evidence="13">
    <location>
        <begin position="1125"/>
        <end position="1134"/>
    </location>
</feature>
<comment type="similarity">
    <text evidence="1">Belongs to the teashirt C2H2-type zinc-finger protein family.</text>
</comment>
<feature type="compositionally biased region" description="Low complexity" evidence="13">
    <location>
        <begin position="1039"/>
        <end position="1057"/>
    </location>
</feature>
<evidence type="ECO:0000256" key="7">
    <source>
        <dbReference type="ARBA" id="ARBA00022833"/>
    </source>
</evidence>
<feature type="compositionally biased region" description="Basic and acidic residues" evidence="13">
    <location>
        <begin position="238"/>
        <end position="247"/>
    </location>
</feature>
<feature type="compositionally biased region" description="Basic and acidic residues" evidence="13">
    <location>
        <begin position="1"/>
        <end position="18"/>
    </location>
</feature>
<keyword evidence="9" id="KW-0238">DNA-binding</keyword>
<accession>A0A8J6LIE7</accession>
<organism evidence="15 16">
    <name type="scientific">Tenebrio molitor</name>
    <name type="common">Yellow mealworm beetle</name>
    <dbReference type="NCBI Taxonomy" id="7067"/>
    <lineage>
        <taxon>Eukaryota</taxon>
        <taxon>Metazoa</taxon>
        <taxon>Ecdysozoa</taxon>
        <taxon>Arthropoda</taxon>
        <taxon>Hexapoda</taxon>
        <taxon>Insecta</taxon>
        <taxon>Pterygota</taxon>
        <taxon>Neoptera</taxon>
        <taxon>Endopterygota</taxon>
        <taxon>Coleoptera</taxon>
        <taxon>Polyphaga</taxon>
        <taxon>Cucujiformia</taxon>
        <taxon>Tenebrionidae</taxon>
        <taxon>Tenebrio</taxon>
    </lineage>
</organism>
<feature type="region of interest" description="Disordered" evidence="13">
    <location>
        <begin position="549"/>
        <end position="574"/>
    </location>
</feature>
<comment type="caution">
    <text evidence="15">The sequence shown here is derived from an EMBL/GenBank/DDBJ whole genome shotgun (WGS) entry which is preliminary data.</text>
</comment>
<evidence type="ECO:0000256" key="4">
    <source>
        <dbReference type="ARBA" id="ARBA00022723"/>
    </source>
</evidence>
<evidence type="ECO:0000256" key="11">
    <source>
        <dbReference type="ARBA" id="ARBA00023242"/>
    </source>
</evidence>
<dbReference type="PANTHER" id="PTHR12487:SF7">
    <property type="entry name" value="PROTEIN TEASHIRT-RELATED"/>
    <property type="match status" value="1"/>
</dbReference>
<feature type="region of interest" description="Disordered" evidence="13">
    <location>
        <begin position="1122"/>
        <end position="1170"/>
    </location>
</feature>
<feature type="compositionally biased region" description="Basic residues" evidence="13">
    <location>
        <begin position="618"/>
        <end position="629"/>
    </location>
</feature>
<feature type="compositionally biased region" description="Basic and acidic residues" evidence="13">
    <location>
        <begin position="877"/>
        <end position="903"/>
    </location>
</feature>
<keyword evidence="11" id="KW-0539">Nucleus</keyword>
<feature type="region of interest" description="Disordered" evidence="13">
    <location>
        <begin position="826"/>
        <end position="1022"/>
    </location>
</feature>
<keyword evidence="6 12" id="KW-0863">Zinc-finger</keyword>
<feature type="region of interest" description="Disordered" evidence="13">
    <location>
        <begin position="609"/>
        <end position="629"/>
    </location>
</feature>
<dbReference type="Pfam" id="PF12756">
    <property type="entry name" value="zf-C2H2_2"/>
    <property type="match status" value="2"/>
</dbReference>
<evidence type="ECO:0000256" key="6">
    <source>
        <dbReference type="ARBA" id="ARBA00022771"/>
    </source>
</evidence>
<feature type="domain" description="C2H2-type" evidence="14">
    <location>
        <begin position="510"/>
        <end position="534"/>
    </location>
</feature>
<feature type="compositionally biased region" description="Polar residues" evidence="13">
    <location>
        <begin position="726"/>
        <end position="760"/>
    </location>
</feature>
<evidence type="ECO:0000313" key="15">
    <source>
        <dbReference type="EMBL" id="KAH0814851.1"/>
    </source>
</evidence>
<name>A0A8J6LIE7_TENMO</name>
<feature type="compositionally biased region" description="Polar residues" evidence="13">
    <location>
        <begin position="444"/>
        <end position="454"/>
    </location>
</feature>
<feature type="compositionally biased region" description="Low complexity" evidence="13">
    <location>
        <begin position="563"/>
        <end position="573"/>
    </location>
</feature>
<dbReference type="PROSITE" id="PS00028">
    <property type="entry name" value="ZINC_FINGER_C2H2_1"/>
    <property type="match status" value="4"/>
</dbReference>
<feature type="domain" description="C2H2-type" evidence="14">
    <location>
        <begin position="579"/>
        <end position="608"/>
    </location>
</feature>
<dbReference type="GO" id="GO:0000981">
    <property type="term" value="F:DNA-binding transcription factor activity, RNA polymerase II-specific"/>
    <property type="evidence" value="ECO:0007669"/>
    <property type="project" value="TreeGrafter"/>
</dbReference>
<feature type="region of interest" description="Disordered" evidence="13">
    <location>
        <begin position="205"/>
        <end position="310"/>
    </location>
</feature>
<dbReference type="GO" id="GO:0003677">
    <property type="term" value="F:DNA binding"/>
    <property type="evidence" value="ECO:0007669"/>
    <property type="project" value="UniProtKB-KW"/>
</dbReference>
<dbReference type="AlphaFoldDB" id="A0A8J6LIE7"/>
<evidence type="ECO:0000256" key="10">
    <source>
        <dbReference type="ARBA" id="ARBA00023163"/>
    </source>
</evidence>
<dbReference type="Proteomes" id="UP000719412">
    <property type="component" value="Unassembled WGS sequence"/>
</dbReference>
<keyword evidence="16" id="KW-1185">Reference proteome</keyword>
<evidence type="ECO:0000256" key="8">
    <source>
        <dbReference type="ARBA" id="ARBA00023015"/>
    </source>
</evidence>
<sequence length="1242" mass="132846">MPAIVRARDGLGVDHGAEKTTALPDWKKTARNKKRSRSREGGEEGSPEEGDKLEGDEDTGSMTPNSAASPPPPEEDAASPTPGDVPTPSSPRSVSEDPLNCRDLANSRCNSRESSDSLVQPRCPSGESMLSERAALLRGVPIAASALSPVGVTLPATLPAAAAAALLPPQTAAMAAYLNAAAVAAAAQQSHRLMMTSPSGYNRAAVSPLVSSSSSPPGALHQVDAPMHSPPGDGILDFSKRGQKSDADSDSDVVNLSKPSTPPAGEPGNGPLDLSVSSRKRTSEDSASQPPNRKPRTDFKPQQVLPQWPSPIGASHLPYFAAAVAAASNLSPKTNNSPDLWNGKLKHGGPTPSDATKALEKMSELSKLGGEDLFRSMANAAPGNSASNRHSAWQSHWLNKGAEQAKDVLKCVWCKQSFPSLAAMTTHMKEAKHCGVNVPVPPMQSQIINPQPQITSPSNTNTSTSSTNSSKPNSSDLNMLIKETMPLPRKLVRGQDVWLGKGAEQTRQILKCMWCGQSFRSLAEMTSHMQQTQHYTNIISQEQIISWRSTDDAKGGGGGSGSGNNQPPGGPSSHVSAVLTCKVCDQAFSSLKELSNHMVKNSHYKEHIMRSITESGGRRRQTREKRKKSLPVRKLLELERAQHEFKNGDSASLIEKMRDPSGAGRITCEKCGNKIETSLFVDHIRQCVGGGTIGSNQRNFLKNALMSNNILPPESPTREKSKQNCDKSPSPQQRSPSVTDLSTNKDGTNVPESNNGSSPSVLNAIEKLIEKSFDSRSRQNSSFPGHGPTAAPMGSSILKRLGIDESVDYTKPLVDAQTMNLLRSYHQQQSHHYGRRERSGSESSSISERGSSRVDSLTPERKMEPPGIPMNSTPRSTPDKREKSPTSDKAHDHDGDVVVKKEIDDEERLDNHNVNIKREAEERDEDERSFHSNCAKEDDDDKRSGTPLASPRQAAEAHASSPCRNSTSPASSDRSGTPRSTNGDRKPGGSLGALSSMFDNLSGNNSTSDALQPSGGKRGSSHPLAALQKLCDKTETHTNNRTHSSTSNSSVNANTNNIPSNAGTTPGAILAFSWACNDAVMTSDSIMKCAFCDTPFISKGAYRHHLSKMHFVKDGVIPDPIALKSSHQGSSTSSEGVPLKGTSVAPPSGSSGPGSTGSKSPPVPPGFEESPHSKFLKYTELAKQLSSKWTVKEQAKSKPKSSWQFTSAAPLLLYKQDREGGPTARLWCSSELDGFLGRYGTP</sequence>
<feature type="compositionally biased region" description="Low complexity" evidence="13">
    <location>
        <begin position="455"/>
        <end position="475"/>
    </location>
</feature>
<evidence type="ECO:0000313" key="16">
    <source>
        <dbReference type="Proteomes" id="UP000719412"/>
    </source>
</evidence>
<feature type="region of interest" description="Disordered" evidence="13">
    <location>
        <begin position="773"/>
        <end position="794"/>
    </location>
</feature>
<feature type="region of interest" description="Disordered" evidence="13">
    <location>
        <begin position="444"/>
        <end position="476"/>
    </location>
</feature>
<proteinExistence type="inferred from homology"/>
<evidence type="ECO:0000256" key="2">
    <source>
        <dbReference type="ARBA" id="ARBA00022473"/>
    </source>
</evidence>
<dbReference type="Pfam" id="PF13912">
    <property type="entry name" value="zf-C2H2_6"/>
    <property type="match status" value="1"/>
</dbReference>
<evidence type="ECO:0000256" key="12">
    <source>
        <dbReference type="PROSITE-ProRule" id="PRU00042"/>
    </source>
</evidence>
<evidence type="ECO:0000256" key="5">
    <source>
        <dbReference type="ARBA" id="ARBA00022737"/>
    </source>
</evidence>
<evidence type="ECO:0000256" key="13">
    <source>
        <dbReference type="SAM" id="MobiDB-lite"/>
    </source>
</evidence>
<keyword evidence="4" id="KW-0479">Metal-binding</keyword>
<dbReference type="InterPro" id="IPR013087">
    <property type="entry name" value="Znf_C2H2_type"/>
</dbReference>
<reference evidence="15" key="2">
    <citation type="submission" date="2021-08" db="EMBL/GenBank/DDBJ databases">
        <authorList>
            <person name="Eriksson T."/>
        </authorList>
    </citation>
    <scope>NUCLEOTIDE SEQUENCE</scope>
    <source>
        <strain evidence="15">Stoneville</strain>
        <tissue evidence="15">Whole head</tissue>
    </source>
</reference>
<keyword evidence="8" id="KW-0805">Transcription regulation</keyword>
<keyword evidence="7" id="KW-0862">Zinc</keyword>
<dbReference type="Gene3D" id="3.30.160.60">
    <property type="entry name" value="Classic Zinc Finger"/>
    <property type="match status" value="1"/>
</dbReference>
<keyword evidence="5" id="KW-0677">Repeat</keyword>
<keyword evidence="2" id="KW-0217">Developmental protein</keyword>
<feature type="region of interest" description="Disordered" evidence="13">
    <location>
        <begin position="335"/>
        <end position="354"/>
    </location>
</feature>
<feature type="region of interest" description="Disordered" evidence="13">
    <location>
        <begin position="1036"/>
        <end position="1059"/>
    </location>
</feature>
<feature type="compositionally biased region" description="Polar residues" evidence="13">
    <location>
        <begin position="997"/>
        <end position="1011"/>
    </location>
</feature>
<evidence type="ECO:0000256" key="3">
    <source>
        <dbReference type="ARBA" id="ARBA00022491"/>
    </source>
</evidence>
<feature type="compositionally biased region" description="Low complexity" evidence="13">
    <location>
        <begin position="206"/>
        <end position="217"/>
    </location>
</feature>
<keyword evidence="10" id="KW-0804">Transcription</keyword>
<evidence type="ECO:0000256" key="1">
    <source>
        <dbReference type="ARBA" id="ARBA00007158"/>
    </source>
</evidence>
<dbReference type="GO" id="GO:0005634">
    <property type="term" value="C:nucleus"/>
    <property type="evidence" value="ECO:0007669"/>
    <property type="project" value="TreeGrafter"/>
</dbReference>
<feature type="compositionally biased region" description="Low complexity" evidence="13">
    <location>
        <begin position="1141"/>
        <end position="1150"/>
    </location>
</feature>
<protein>
    <recommendedName>
        <fullName evidence="14">C2H2-type domain-containing protein</fullName>
    </recommendedName>
</protein>
<reference evidence="15" key="1">
    <citation type="journal article" date="2020" name="J Insects Food Feed">
        <title>The yellow mealworm (Tenebrio molitor) genome: a resource for the emerging insects as food and feed industry.</title>
        <authorList>
            <person name="Eriksson T."/>
            <person name="Andere A."/>
            <person name="Kelstrup H."/>
            <person name="Emery V."/>
            <person name="Picard C."/>
        </authorList>
    </citation>
    <scope>NUCLEOTIDE SEQUENCE</scope>
    <source>
        <strain evidence="15">Stoneville</strain>
        <tissue evidence="15">Whole head</tissue>
    </source>
</reference>
<keyword evidence="3" id="KW-0678">Repressor</keyword>
<dbReference type="InterPro" id="IPR027008">
    <property type="entry name" value="Teashirt_fam"/>
</dbReference>
<feature type="compositionally biased region" description="Polar residues" evidence="13">
    <location>
        <begin position="962"/>
        <end position="981"/>
    </location>
</feature>
<dbReference type="GO" id="GO:0008270">
    <property type="term" value="F:zinc ion binding"/>
    <property type="evidence" value="ECO:0007669"/>
    <property type="project" value="UniProtKB-KW"/>
</dbReference>
<gene>
    <name evidence="15" type="ORF">GEV33_007941</name>
</gene>
<feature type="compositionally biased region" description="Basic and acidic residues" evidence="13">
    <location>
        <begin position="916"/>
        <end position="944"/>
    </location>
</feature>
<feature type="region of interest" description="Disordered" evidence="13">
    <location>
        <begin position="1"/>
        <end position="125"/>
    </location>
</feature>
<evidence type="ECO:0000259" key="14">
    <source>
        <dbReference type="PROSITE" id="PS50157"/>
    </source>
</evidence>
<evidence type="ECO:0000256" key="9">
    <source>
        <dbReference type="ARBA" id="ARBA00023125"/>
    </source>
</evidence>
<dbReference type="SMART" id="SM00355">
    <property type="entry name" value="ZnF_C2H2"/>
    <property type="match status" value="4"/>
</dbReference>